<dbReference type="OrthoDB" id="422602at2"/>
<dbReference type="InterPro" id="IPR007813">
    <property type="entry name" value="PilN"/>
</dbReference>
<keyword evidence="5" id="KW-1185">Reference proteome</keyword>
<feature type="region of interest" description="Disordered" evidence="2">
    <location>
        <begin position="144"/>
        <end position="171"/>
    </location>
</feature>
<dbReference type="HOGENOM" id="CLU_071789_0_0_3"/>
<feature type="compositionally biased region" description="Low complexity" evidence="2">
    <location>
        <begin position="144"/>
        <end position="161"/>
    </location>
</feature>
<dbReference type="STRING" id="1173027.Mic7113_4668"/>
<dbReference type="AlphaFoldDB" id="K9WKK2"/>
<accession>K9WKK2</accession>
<reference evidence="4 5" key="1">
    <citation type="submission" date="2012-06" db="EMBL/GenBank/DDBJ databases">
        <title>Finished chromosome of genome of Microcoleus sp. PCC 7113.</title>
        <authorList>
            <consortium name="US DOE Joint Genome Institute"/>
            <person name="Gugger M."/>
            <person name="Coursin T."/>
            <person name="Rippka R."/>
            <person name="Tandeau De Marsac N."/>
            <person name="Huntemann M."/>
            <person name="Wei C.-L."/>
            <person name="Han J."/>
            <person name="Detter J.C."/>
            <person name="Han C."/>
            <person name="Tapia R."/>
            <person name="Chen A."/>
            <person name="Kyrpides N."/>
            <person name="Mavromatis K."/>
            <person name="Markowitz V."/>
            <person name="Szeto E."/>
            <person name="Ivanova N."/>
            <person name="Pagani I."/>
            <person name="Pati A."/>
            <person name="Goodwin L."/>
            <person name="Nordberg H.P."/>
            <person name="Cantor M.N."/>
            <person name="Hua S.X."/>
            <person name="Woyke T."/>
            <person name="Kerfeld C.A."/>
        </authorList>
    </citation>
    <scope>NUCLEOTIDE SEQUENCE [LARGE SCALE GENOMIC DNA]</scope>
    <source>
        <strain evidence="4 5">PCC 7113</strain>
    </source>
</reference>
<keyword evidence="3" id="KW-1133">Transmembrane helix</keyword>
<feature type="transmembrane region" description="Helical" evidence="3">
    <location>
        <begin position="37"/>
        <end position="58"/>
    </location>
</feature>
<protein>
    <submittedName>
        <fullName evidence="4">Tfp pilus assembly protein PilN</fullName>
    </submittedName>
</protein>
<keyword evidence="3" id="KW-0812">Transmembrane</keyword>
<keyword evidence="1" id="KW-0175">Coiled coil</keyword>
<evidence type="ECO:0000313" key="5">
    <source>
        <dbReference type="Proteomes" id="UP000010471"/>
    </source>
</evidence>
<evidence type="ECO:0000256" key="2">
    <source>
        <dbReference type="SAM" id="MobiDB-lite"/>
    </source>
</evidence>
<dbReference type="RefSeq" id="WP_015184476.1">
    <property type="nucleotide sequence ID" value="NC_019738.1"/>
</dbReference>
<dbReference type="PANTHER" id="PTHR40278">
    <property type="entry name" value="DNA UTILIZATION PROTEIN HOFN"/>
    <property type="match status" value="1"/>
</dbReference>
<evidence type="ECO:0000256" key="1">
    <source>
        <dbReference type="SAM" id="Coils"/>
    </source>
</evidence>
<dbReference type="InterPro" id="IPR052534">
    <property type="entry name" value="Extracell_DNA_Util/SecSys_Comp"/>
</dbReference>
<evidence type="ECO:0000256" key="3">
    <source>
        <dbReference type="SAM" id="Phobius"/>
    </source>
</evidence>
<sequence>MYSLDVNFLKDRPDLVGQRGGERASAPPTPAGSMTPLIIGVAVGLLLPGLVGGLWLFLQQQNAQVQEEINQLNVTLGGLKQAEQQIKQLTDETNRVKSETAALASVFNQIKPWSAMLEDIQERVPPNVQILSIEQKQVAAPAAPAATAAPAAGAKNPKPGTQPASPSNNMTTKLQITGSARSFDDVNYFLLTLQRSPFFKSDETQLIVAKLQESPSKLEFNESQIKVKYELPKAVGYTIQTSLNDVPASELIRELDRKGAVGLVTRIRTLQDKGVFQK</sequence>
<dbReference type="Proteomes" id="UP000010471">
    <property type="component" value="Chromosome"/>
</dbReference>
<dbReference type="eggNOG" id="COG3166">
    <property type="taxonomic scope" value="Bacteria"/>
</dbReference>
<dbReference type="Pfam" id="PF05137">
    <property type="entry name" value="PilN"/>
    <property type="match status" value="1"/>
</dbReference>
<feature type="compositionally biased region" description="Polar residues" evidence="2">
    <location>
        <begin position="162"/>
        <end position="171"/>
    </location>
</feature>
<dbReference type="KEGG" id="mic:Mic7113_4668"/>
<name>K9WKK2_9CYAN</name>
<evidence type="ECO:0000313" key="4">
    <source>
        <dbReference type="EMBL" id="AFZ20341.1"/>
    </source>
</evidence>
<keyword evidence="3" id="KW-0472">Membrane</keyword>
<dbReference type="PANTHER" id="PTHR40278:SF1">
    <property type="entry name" value="DNA UTILIZATION PROTEIN HOFN"/>
    <property type="match status" value="1"/>
</dbReference>
<organism evidence="4 5">
    <name type="scientific">Allocoleopsis franciscana PCC 7113</name>
    <dbReference type="NCBI Taxonomy" id="1173027"/>
    <lineage>
        <taxon>Bacteria</taxon>
        <taxon>Bacillati</taxon>
        <taxon>Cyanobacteriota</taxon>
        <taxon>Cyanophyceae</taxon>
        <taxon>Coleofasciculales</taxon>
        <taxon>Coleofasciculaceae</taxon>
        <taxon>Allocoleopsis</taxon>
        <taxon>Allocoleopsis franciscana</taxon>
    </lineage>
</organism>
<gene>
    <name evidence="4" type="ORF">Mic7113_4668</name>
</gene>
<dbReference type="EMBL" id="CP003630">
    <property type="protein sequence ID" value="AFZ20341.1"/>
    <property type="molecule type" value="Genomic_DNA"/>
</dbReference>
<dbReference type="PATRIC" id="fig|1173027.3.peg.5167"/>
<proteinExistence type="predicted"/>
<feature type="coiled-coil region" evidence="1">
    <location>
        <begin position="62"/>
        <end position="99"/>
    </location>
</feature>